<name>A0A182IPS6_ANOAO</name>
<feature type="region of interest" description="Disordered" evidence="1">
    <location>
        <begin position="1"/>
        <end position="106"/>
    </location>
</feature>
<sequence>MSAAFGMCPSYAPRTHGGRIVKNDKERRHVNGAAFNSKELHSTNAHNNAEQCAEESRLSRRSISSTVTSSRSSRLPLTPAPSREAQVNVTSTLCHSRPPPSQPRASIDKQSIMLIFIHFFACTSGMVVIVSTIPDEEKHFQH</sequence>
<reference evidence="3" key="1">
    <citation type="submission" date="2022-08" db="UniProtKB">
        <authorList>
            <consortium name="EnsemblMetazoa"/>
        </authorList>
    </citation>
    <scope>IDENTIFICATION</scope>
    <source>
        <strain evidence="3">EBRO</strain>
    </source>
</reference>
<dbReference type="VEuPathDB" id="VectorBase:AATE003148"/>
<accession>A0A182IPS6</accession>
<keyword evidence="2" id="KW-1133">Transmembrane helix</keyword>
<dbReference type="EnsemblMetazoa" id="AATE003148-RA">
    <property type="protein sequence ID" value="AATE003148-PA.1"/>
    <property type="gene ID" value="AATE003148"/>
</dbReference>
<dbReference type="AlphaFoldDB" id="A0A182IPS6"/>
<keyword evidence="2" id="KW-0812">Transmembrane</keyword>
<feature type="transmembrane region" description="Helical" evidence="2">
    <location>
        <begin position="112"/>
        <end position="133"/>
    </location>
</feature>
<organism evidence="3">
    <name type="scientific">Anopheles atroparvus</name>
    <name type="common">European mosquito</name>
    <dbReference type="NCBI Taxonomy" id="41427"/>
    <lineage>
        <taxon>Eukaryota</taxon>
        <taxon>Metazoa</taxon>
        <taxon>Ecdysozoa</taxon>
        <taxon>Arthropoda</taxon>
        <taxon>Hexapoda</taxon>
        <taxon>Insecta</taxon>
        <taxon>Pterygota</taxon>
        <taxon>Neoptera</taxon>
        <taxon>Endopterygota</taxon>
        <taxon>Diptera</taxon>
        <taxon>Nematocera</taxon>
        <taxon>Culicoidea</taxon>
        <taxon>Culicidae</taxon>
        <taxon>Anophelinae</taxon>
        <taxon>Anopheles</taxon>
    </lineage>
</organism>
<keyword evidence="2" id="KW-0472">Membrane</keyword>
<proteinExistence type="predicted"/>
<evidence type="ECO:0000256" key="2">
    <source>
        <dbReference type="SAM" id="Phobius"/>
    </source>
</evidence>
<feature type="compositionally biased region" description="Low complexity" evidence="1">
    <location>
        <begin position="61"/>
        <end position="83"/>
    </location>
</feature>
<protein>
    <submittedName>
        <fullName evidence="3">Uncharacterized protein</fullName>
    </submittedName>
</protein>
<feature type="compositionally biased region" description="Polar residues" evidence="1">
    <location>
        <begin position="85"/>
        <end position="94"/>
    </location>
</feature>
<evidence type="ECO:0000256" key="1">
    <source>
        <dbReference type="SAM" id="MobiDB-lite"/>
    </source>
</evidence>
<evidence type="ECO:0000313" key="3">
    <source>
        <dbReference type="EnsemblMetazoa" id="AATE003148-PA.1"/>
    </source>
</evidence>